<reference evidence="12" key="1">
    <citation type="submission" date="2015-11" db="EMBL/GenBank/DDBJ databases">
        <title>De novo transcriptome assembly of four potential Pierce s Disease insect vectors from Arizona vineyards.</title>
        <authorList>
            <person name="Tassone E.E."/>
        </authorList>
    </citation>
    <scope>NUCLEOTIDE SEQUENCE</scope>
</reference>
<feature type="region of interest" description="Disordered" evidence="10">
    <location>
        <begin position="537"/>
        <end position="558"/>
    </location>
</feature>
<evidence type="ECO:0000256" key="5">
    <source>
        <dbReference type="ARBA" id="ARBA00022833"/>
    </source>
</evidence>
<feature type="non-terminal residue" evidence="12">
    <location>
        <position position="1"/>
    </location>
</feature>
<feature type="domain" description="C2H2-type" evidence="11">
    <location>
        <begin position="283"/>
        <end position="311"/>
    </location>
</feature>
<feature type="domain" description="C2H2-type" evidence="11">
    <location>
        <begin position="159"/>
        <end position="187"/>
    </location>
</feature>
<protein>
    <recommendedName>
        <fullName evidence="11">C2H2-type domain-containing protein</fullName>
    </recommendedName>
</protein>
<accession>A0A1B6K9Y6</accession>
<keyword evidence="5" id="KW-0862">Zinc</keyword>
<evidence type="ECO:0000256" key="10">
    <source>
        <dbReference type="SAM" id="MobiDB-lite"/>
    </source>
</evidence>
<dbReference type="GO" id="GO:0000981">
    <property type="term" value="F:DNA-binding transcription factor activity, RNA polymerase II-specific"/>
    <property type="evidence" value="ECO:0007669"/>
    <property type="project" value="TreeGrafter"/>
</dbReference>
<evidence type="ECO:0000256" key="6">
    <source>
        <dbReference type="ARBA" id="ARBA00023015"/>
    </source>
</evidence>
<feature type="domain" description="C2H2-type" evidence="11">
    <location>
        <begin position="340"/>
        <end position="367"/>
    </location>
</feature>
<dbReference type="PANTHER" id="PTHR24408:SF58">
    <property type="entry name" value="TRANSCRIPTION FACTOR (TFIIIA), PUTATIVE (AFU_ORTHOLOGUE AFUA_1G05150)-RELATED"/>
    <property type="match status" value="1"/>
</dbReference>
<evidence type="ECO:0000256" key="1">
    <source>
        <dbReference type="ARBA" id="ARBA00004123"/>
    </source>
</evidence>
<dbReference type="SMART" id="SM00355">
    <property type="entry name" value="ZnF_C2H2"/>
    <property type="match status" value="14"/>
</dbReference>
<dbReference type="FunFam" id="3.30.160.60:FF:000003">
    <property type="entry name" value="Zinc finger protein 3 homolog"/>
    <property type="match status" value="1"/>
</dbReference>
<dbReference type="Pfam" id="PF00096">
    <property type="entry name" value="zf-C2H2"/>
    <property type="match status" value="5"/>
</dbReference>
<keyword evidence="4 9" id="KW-0863">Zinc-finger</keyword>
<dbReference type="GO" id="GO:0005634">
    <property type="term" value="C:nucleus"/>
    <property type="evidence" value="ECO:0007669"/>
    <property type="project" value="UniProtKB-SubCell"/>
</dbReference>
<proteinExistence type="predicted"/>
<dbReference type="PROSITE" id="PS50157">
    <property type="entry name" value="ZINC_FINGER_C2H2_2"/>
    <property type="match status" value="12"/>
</dbReference>
<keyword evidence="3" id="KW-0677">Repeat</keyword>
<dbReference type="InterPro" id="IPR036236">
    <property type="entry name" value="Znf_C2H2_sf"/>
</dbReference>
<dbReference type="GO" id="GO:0043565">
    <property type="term" value="F:sequence-specific DNA binding"/>
    <property type="evidence" value="ECO:0007669"/>
    <property type="project" value="TreeGrafter"/>
</dbReference>
<dbReference type="SUPFAM" id="SSF57667">
    <property type="entry name" value="beta-beta-alpha zinc fingers"/>
    <property type="match status" value="6"/>
</dbReference>
<feature type="domain" description="C2H2-type" evidence="11">
    <location>
        <begin position="253"/>
        <end position="281"/>
    </location>
</feature>
<dbReference type="PROSITE" id="PS00028">
    <property type="entry name" value="ZINC_FINGER_C2H2_1"/>
    <property type="match status" value="12"/>
</dbReference>
<sequence length="575" mass="66765">FKKDNASTMRSLKHFSSLKSHNTTKTVLKKNLNKVAQLDSKIYEGTEYSNLDVEKRITNIDVHSLNTTKNQKCFKPLESVIGEVEHSKDRTLTISPNSISILYEESGNSVNKVDVFMSSKCKICNVILSTEEELTNHLENDICSKNETQNEVPGENGMAVCNICKKDFKTPYSLQSHNNIVHTAAVALECSACEEVFQSDKLLSNHMNRCHDTKNMLLKKSDFLCPTCGLVVKSRASLHRHNKRFHLDVPAKIMCDICGKVFKFISRLTSHKNFMHPTEKDKVTCHICSKEFVCQVRFKKHMRTTHCETRKHICEICQKAFKDKKTLDVHKNTHSVESPFKCDVCEKAFRTKYKLKTHLTSHSGAQFKCMACYRVFLSEANLKVHTEKSHNNEVPCFRCEICDKDISSRSQYELHMKFHRDPDMEMYVCDVCGKCFESEVKCQRHRLYHDIDSKELQCSVCNKTFKNNKILKHHVFLHSSDAFLYKCNVCDKPFRHSSAFYSHQRVHSDKYFFECNLCNEKFKWKQTYDKHIQKCKSKKQDTFKNEEEDSKRDGNSETIEEALQSGPLTWCFESS</sequence>
<feature type="compositionally biased region" description="Basic and acidic residues" evidence="10">
    <location>
        <begin position="537"/>
        <end position="555"/>
    </location>
</feature>
<name>A0A1B6K9Y6_9HEMI</name>
<dbReference type="FunFam" id="3.30.160.60:FF:000145">
    <property type="entry name" value="Zinc finger protein 574"/>
    <property type="match status" value="1"/>
</dbReference>
<gene>
    <name evidence="12" type="ORF">g.2458</name>
</gene>
<dbReference type="PANTHER" id="PTHR24408">
    <property type="entry name" value="ZINC FINGER PROTEIN"/>
    <property type="match status" value="1"/>
</dbReference>
<evidence type="ECO:0000313" key="12">
    <source>
        <dbReference type="EMBL" id="JAT08235.1"/>
    </source>
</evidence>
<keyword evidence="2" id="KW-0479">Metal-binding</keyword>
<feature type="domain" description="C2H2-type" evidence="11">
    <location>
        <begin position="456"/>
        <end position="483"/>
    </location>
</feature>
<dbReference type="AlphaFoldDB" id="A0A1B6K9Y6"/>
<feature type="domain" description="C2H2-type" evidence="11">
    <location>
        <begin position="312"/>
        <end position="339"/>
    </location>
</feature>
<feature type="domain" description="C2H2-type" evidence="11">
    <location>
        <begin position="367"/>
        <end position="395"/>
    </location>
</feature>
<feature type="domain" description="C2H2-type" evidence="11">
    <location>
        <begin position="485"/>
        <end position="512"/>
    </location>
</feature>
<dbReference type="GO" id="GO:0008270">
    <property type="term" value="F:zinc ion binding"/>
    <property type="evidence" value="ECO:0007669"/>
    <property type="project" value="UniProtKB-KW"/>
</dbReference>
<evidence type="ECO:0000256" key="4">
    <source>
        <dbReference type="ARBA" id="ARBA00022771"/>
    </source>
</evidence>
<keyword evidence="6" id="KW-0805">Transcription regulation</keyword>
<evidence type="ECO:0000259" key="11">
    <source>
        <dbReference type="PROSITE" id="PS50157"/>
    </source>
</evidence>
<feature type="domain" description="C2H2-type" evidence="11">
    <location>
        <begin position="223"/>
        <end position="246"/>
    </location>
</feature>
<feature type="domain" description="C2H2-type" evidence="11">
    <location>
        <begin position="397"/>
        <end position="424"/>
    </location>
</feature>
<evidence type="ECO:0000256" key="3">
    <source>
        <dbReference type="ARBA" id="ARBA00022737"/>
    </source>
</evidence>
<dbReference type="EMBL" id="GEBQ01031742">
    <property type="protein sequence ID" value="JAT08235.1"/>
    <property type="molecule type" value="Transcribed_RNA"/>
</dbReference>
<dbReference type="InterPro" id="IPR013087">
    <property type="entry name" value="Znf_C2H2_type"/>
</dbReference>
<keyword evidence="8" id="KW-0539">Nucleus</keyword>
<feature type="domain" description="C2H2-type" evidence="11">
    <location>
        <begin position="188"/>
        <end position="216"/>
    </location>
</feature>
<organism evidence="12">
    <name type="scientific">Graphocephala atropunctata</name>
    <dbReference type="NCBI Taxonomy" id="36148"/>
    <lineage>
        <taxon>Eukaryota</taxon>
        <taxon>Metazoa</taxon>
        <taxon>Ecdysozoa</taxon>
        <taxon>Arthropoda</taxon>
        <taxon>Hexapoda</taxon>
        <taxon>Insecta</taxon>
        <taxon>Pterygota</taxon>
        <taxon>Neoptera</taxon>
        <taxon>Paraneoptera</taxon>
        <taxon>Hemiptera</taxon>
        <taxon>Auchenorrhyncha</taxon>
        <taxon>Membracoidea</taxon>
        <taxon>Cicadellidae</taxon>
        <taxon>Cicadellinae</taxon>
        <taxon>Cicadellini</taxon>
        <taxon>Graphocephala</taxon>
    </lineage>
</organism>
<evidence type="ECO:0000256" key="2">
    <source>
        <dbReference type="ARBA" id="ARBA00022723"/>
    </source>
</evidence>
<evidence type="ECO:0000256" key="7">
    <source>
        <dbReference type="ARBA" id="ARBA00023163"/>
    </source>
</evidence>
<keyword evidence="7" id="KW-0804">Transcription</keyword>
<comment type="subcellular location">
    <subcellularLocation>
        <location evidence="1">Nucleus</location>
    </subcellularLocation>
</comment>
<evidence type="ECO:0000256" key="8">
    <source>
        <dbReference type="ARBA" id="ARBA00023242"/>
    </source>
</evidence>
<dbReference type="Gene3D" id="3.30.160.60">
    <property type="entry name" value="Classic Zinc Finger"/>
    <property type="match status" value="8"/>
</dbReference>
<evidence type="ECO:0000256" key="9">
    <source>
        <dbReference type="PROSITE-ProRule" id="PRU00042"/>
    </source>
</evidence>
<feature type="domain" description="C2H2-type" evidence="11">
    <location>
        <begin position="427"/>
        <end position="454"/>
    </location>
</feature>